<dbReference type="SMART" id="SM00703">
    <property type="entry name" value="NRF"/>
    <property type="match status" value="1"/>
</dbReference>
<dbReference type="InterPro" id="IPR052728">
    <property type="entry name" value="O2_lipid_transport_reg"/>
</dbReference>
<evidence type="ECO:0000313" key="3">
    <source>
        <dbReference type="EMBL" id="KAK2819266.1"/>
    </source>
</evidence>
<feature type="transmembrane region" description="Helical" evidence="1">
    <location>
        <begin position="397"/>
        <end position="416"/>
    </location>
</feature>
<dbReference type="PANTHER" id="PTHR11161">
    <property type="entry name" value="O-ACYLTRANSFERASE"/>
    <property type="match status" value="1"/>
</dbReference>
<feature type="domain" description="Nose resistant-to-fluoxetine protein N-terminal" evidence="2">
    <location>
        <begin position="48"/>
        <end position="170"/>
    </location>
</feature>
<feature type="transmembrane region" description="Helical" evidence="1">
    <location>
        <begin position="523"/>
        <end position="541"/>
    </location>
</feature>
<dbReference type="PANTHER" id="PTHR11161:SF0">
    <property type="entry name" value="O-ACYLTRANSFERASE LIKE PROTEIN"/>
    <property type="match status" value="1"/>
</dbReference>
<dbReference type="InterPro" id="IPR006621">
    <property type="entry name" value="Nose-resist-to-fluoxetine_N"/>
</dbReference>
<keyword evidence="4" id="KW-1185">Reference proteome</keyword>
<evidence type="ECO:0000256" key="1">
    <source>
        <dbReference type="SAM" id="Phobius"/>
    </source>
</evidence>
<keyword evidence="1" id="KW-0812">Transmembrane</keyword>
<evidence type="ECO:0000313" key="4">
    <source>
        <dbReference type="Proteomes" id="UP001187415"/>
    </source>
</evidence>
<sequence length="718" mass="79761">MTCPLLHYLNVFSLKNSLTFEMALSCVVFVLLAGCSLALETTQALTVSQRCEEDTNTFVREINQSRPKEYAVTMYDAFGKMGSNVEGGNANQPGLLQQCHSAHGPTFSGKYCQVFIMQETVRYFVGVCVPDSCSEEDVQMLALYGKLKLGKTSLIPPLPPLLVNESTQEIHMTHCLVSTIAPDASAVTCLFMCSLMVAVPLVATLLTAILRCQRNREVSPHVECLNAGLSLYGALKTNVSSGREIILEENNSTHHTLLCLPRSCLHQCLRVFSLQTTSQGVFSTSSSVPGGGYSSLNGIRGLSLLWIISGHSAQFPAITNLDNFKDFRKSAKTSALHLFSISGPAFLAVDTFLLLGGLLSARSLLGSISRAEGTLSPSVVAAYLFNRIKRVQPLHMFVMCLTISLISLVQWGPYWFPFLETIMDCKTYWWANILLISNLIPVDEICLPWAWYLSLDFQCYATTPLLFYLYRLSRGLFAVVAGGLLLMSIVSSAVTTALLQLPVFQPFTLTSDTYNKYYYLKPHTRYGPFLIGILTGMHLTTKKEKLLKKKWQAALGWLCCLSLMALLMTLAYNLKETPAYPSVPHALYQGLHRPLWALALSWIILACEEGYGGFIKSFLSLGLWVPISTISFACYLIHPVFIIIYIGLQETPIHYTDINFMYMFLGHVVLTLVVGCVLTVLIERPYLLLKCSIYILQPHGCETGTECPNKCNRAQKRK</sequence>
<accession>A0AA88LJ92</accession>
<name>A0AA88LJ92_CHASR</name>
<dbReference type="InterPro" id="IPR002656">
    <property type="entry name" value="Acyl_transf_3_dom"/>
</dbReference>
<feature type="transmembrane region" description="Helical" evidence="1">
    <location>
        <begin position="476"/>
        <end position="503"/>
    </location>
</feature>
<dbReference type="EMBL" id="JAUPFM010000020">
    <property type="protein sequence ID" value="KAK2819266.1"/>
    <property type="molecule type" value="Genomic_DNA"/>
</dbReference>
<organism evidence="3 4">
    <name type="scientific">Channa striata</name>
    <name type="common">Snakehead murrel</name>
    <name type="synonym">Ophicephalus striatus</name>
    <dbReference type="NCBI Taxonomy" id="64152"/>
    <lineage>
        <taxon>Eukaryota</taxon>
        <taxon>Metazoa</taxon>
        <taxon>Chordata</taxon>
        <taxon>Craniata</taxon>
        <taxon>Vertebrata</taxon>
        <taxon>Euteleostomi</taxon>
        <taxon>Actinopterygii</taxon>
        <taxon>Neopterygii</taxon>
        <taxon>Teleostei</taxon>
        <taxon>Neoteleostei</taxon>
        <taxon>Acanthomorphata</taxon>
        <taxon>Anabantaria</taxon>
        <taxon>Anabantiformes</taxon>
        <taxon>Channoidei</taxon>
        <taxon>Channidae</taxon>
        <taxon>Channa</taxon>
    </lineage>
</organism>
<dbReference type="Pfam" id="PF20146">
    <property type="entry name" value="NRF"/>
    <property type="match status" value="1"/>
</dbReference>
<protein>
    <recommendedName>
        <fullName evidence="2">Nose resistant-to-fluoxetine protein N-terminal domain-containing protein</fullName>
    </recommendedName>
</protein>
<comment type="caution">
    <text evidence="3">The sequence shown here is derived from an EMBL/GenBank/DDBJ whole genome shotgun (WGS) entry which is preliminary data.</text>
</comment>
<feature type="transmembrane region" description="Helical" evidence="1">
    <location>
        <begin position="660"/>
        <end position="682"/>
    </location>
</feature>
<dbReference type="Pfam" id="PF01757">
    <property type="entry name" value="Acyl_transf_3"/>
    <property type="match status" value="1"/>
</dbReference>
<keyword evidence="1" id="KW-0472">Membrane</keyword>
<proteinExistence type="predicted"/>
<dbReference type="Proteomes" id="UP001187415">
    <property type="component" value="Unassembled WGS sequence"/>
</dbReference>
<feature type="transmembrane region" description="Helical" evidence="1">
    <location>
        <begin position="623"/>
        <end position="648"/>
    </location>
</feature>
<reference evidence="3" key="1">
    <citation type="submission" date="2023-07" db="EMBL/GenBank/DDBJ databases">
        <title>Chromosome-level Genome Assembly of Striped Snakehead (Channa striata).</title>
        <authorList>
            <person name="Liu H."/>
        </authorList>
    </citation>
    <scope>NUCLEOTIDE SEQUENCE</scope>
    <source>
        <strain evidence="3">Gz</strain>
        <tissue evidence="3">Muscle</tissue>
    </source>
</reference>
<dbReference type="AlphaFoldDB" id="A0AA88LJ92"/>
<evidence type="ECO:0000259" key="2">
    <source>
        <dbReference type="SMART" id="SM00703"/>
    </source>
</evidence>
<feature type="transmembrane region" description="Helical" evidence="1">
    <location>
        <begin position="184"/>
        <end position="210"/>
    </location>
</feature>
<feature type="transmembrane region" description="Helical" evidence="1">
    <location>
        <begin position="553"/>
        <end position="574"/>
    </location>
</feature>
<feature type="transmembrane region" description="Helical" evidence="1">
    <location>
        <begin position="594"/>
        <end position="611"/>
    </location>
</feature>
<dbReference type="GO" id="GO:0016747">
    <property type="term" value="F:acyltransferase activity, transferring groups other than amino-acyl groups"/>
    <property type="evidence" value="ECO:0007669"/>
    <property type="project" value="InterPro"/>
</dbReference>
<gene>
    <name evidence="3" type="ORF">Q5P01_024827</name>
</gene>
<keyword evidence="1" id="KW-1133">Transmembrane helix</keyword>